<dbReference type="PANTHER" id="PTHR30535">
    <property type="entry name" value="VITAMIN B12-BINDING PROTEIN"/>
    <property type="match status" value="1"/>
</dbReference>
<keyword evidence="3" id="KW-0675">Receptor</keyword>
<dbReference type="InterPro" id="IPR054828">
    <property type="entry name" value="Vit_B12_bind_prot"/>
</dbReference>
<evidence type="ECO:0000259" key="2">
    <source>
        <dbReference type="PROSITE" id="PS50983"/>
    </source>
</evidence>
<evidence type="ECO:0000313" key="4">
    <source>
        <dbReference type="Proteomes" id="UP001275932"/>
    </source>
</evidence>
<accession>A0ABU4WDR9</accession>
<dbReference type="Proteomes" id="UP001275932">
    <property type="component" value="Unassembled WGS sequence"/>
</dbReference>
<dbReference type="InterPro" id="IPR002491">
    <property type="entry name" value="ABC_transptr_periplasmic_BD"/>
</dbReference>
<keyword evidence="1" id="KW-0732">Signal</keyword>
<keyword evidence="4" id="KW-1185">Reference proteome</keyword>
<dbReference type="PANTHER" id="PTHR30535:SF34">
    <property type="entry name" value="MOLYBDATE-BINDING PROTEIN MOLA"/>
    <property type="match status" value="1"/>
</dbReference>
<feature type="domain" description="Fe/B12 periplasmic-binding" evidence="2">
    <location>
        <begin position="45"/>
        <end position="305"/>
    </location>
</feature>
<comment type="caution">
    <text evidence="3">The sequence shown here is derived from an EMBL/GenBank/DDBJ whole genome shotgun (WGS) entry which is preliminary data.</text>
</comment>
<sequence>MILVMMNVFKSFATFFLCFAFSGFLRAYEVFDCKGRKFEFSEPPKAVSISPAVSETICAVGAGGSLLGVSKFCKYPKSLSSTESGKTIREELSKKEVVGGFVDADFEKILDLKPDIVVLHDVSADFLMKKFESLGIRVFLVYADGLENIARNAEIIGSLFGKRKEGFALAEKIRLETADKSFFKNRPRAIFLFGNMSAGVDTYAGRLLQNCGFENVVKNTKAAWAVLPKEYILVSSPQVVVVQSDDESDFERKKTELKKSAVWSKTEAVKKGNIFMMPTDLIITPSPRIVYAAEKLRKIRAEMGD</sequence>
<reference evidence="3 4" key="1">
    <citation type="submission" date="2022-03" db="EMBL/GenBank/DDBJ databases">
        <title>Novel taxa within the pig intestine.</title>
        <authorList>
            <person name="Wylensek D."/>
            <person name="Bishof K."/>
            <person name="Afrizal A."/>
            <person name="Clavel T."/>
        </authorList>
    </citation>
    <scope>NUCLEOTIDE SEQUENCE [LARGE SCALE GENOMIC DNA]</scope>
    <source>
        <strain evidence="3 4">CLA-KB-P66</strain>
    </source>
</reference>
<evidence type="ECO:0000313" key="3">
    <source>
        <dbReference type="EMBL" id="MDX8414696.1"/>
    </source>
</evidence>
<name>A0ABU4WDR9_9BACT</name>
<gene>
    <name evidence="3" type="ORF">MOX91_00655</name>
</gene>
<dbReference type="NCBIfam" id="NF038402">
    <property type="entry name" value="TroA_like"/>
    <property type="match status" value="1"/>
</dbReference>
<proteinExistence type="predicted"/>
<organism evidence="3 4">
    <name type="scientific">Intestinicryptomonas porci</name>
    <dbReference type="NCBI Taxonomy" id="2926320"/>
    <lineage>
        <taxon>Bacteria</taxon>
        <taxon>Pseudomonadati</taxon>
        <taxon>Verrucomicrobiota</taxon>
        <taxon>Opitutia</taxon>
        <taxon>Opitutales</taxon>
        <taxon>Intestinicryptomonaceae</taxon>
        <taxon>Intestinicryptomonas</taxon>
    </lineage>
</organism>
<dbReference type="SUPFAM" id="SSF53807">
    <property type="entry name" value="Helical backbone' metal receptor"/>
    <property type="match status" value="1"/>
</dbReference>
<dbReference type="EMBL" id="JALBUT010000001">
    <property type="protein sequence ID" value="MDX8414696.1"/>
    <property type="molecule type" value="Genomic_DNA"/>
</dbReference>
<evidence type="ECO:0000256" key="1">
    <source>
        <dbReference type="ARBA" id="ARBA00022729"/>
    </source>
</evidence>
<protein>
    <submittedName>
        <fullName evidence="3">Helical backbone metal receptor</fullName>
    </submittedName>
</protein>
<dbReference type="Pfam" id="PF01497">
    <property type="entry name" value="Peripla_BP_2"/>
    <property type="match status" value="1"/>
</dbReference>
<dbReference type="InterPro" id="IPR050902">
    <property type="entry name" value="ABC_Transporter_SBP"/>
</dbReference>
<dbReference type="RefSeq" id="WP_370396146.1">
    <property type="nucleotide sequence ID" value="NZ_JALBUT010000001.1"/>
</dbReference>
<dbReference type="PROSITE" id="PS50983">
    <property type="entry name" value="FE_B12_PBP"/>
    <property type="match status" value="1"/>
</dbReference>
<dbReference type="Gene3D" id="3.40.50.1980">
    <property type="entry name" value="Nitrogenase molybdenum iron protein domain"/>
    <property type="match status" value="2"/>
</dbReference>